<evidence type="ECO:0000256" key="1">
    <source>
        <dbReference type="ARBA" id="ARBA00004196"/>
    </source>
</evidence>
<dbReference type="InterPro" id="IPR058624">
    <property type="entry name" value="MdtA-like_HH"/>
</dbReference>
<feature type="domain" description="Multidrug resistance protein MdtA-like C-terminal permuted SH3" evidence="8">
    <location>
        <begin position="282"/>
        <end position="340"/>
    </location>
</feature>
<dbReference type="NCBIfam" id="TIGR01730">
    <property type="entry name" value="RND_mfp"/>
    <property type="match status" value="1"/>
</dbReference>
<dbReference type="AlphaFoldDB" id="A0A5C5YU05"/>
<dbReference type="Gene3D" id="2.40.50.100">
    <property type="match status" value="1"/>
</dbReference>
<dbReference type="GO" id="GO:0030313">
    <property type="term" value="C:cell envelope"/>
    <property type="evidence" value="ECO:0007669"/>
    <property type="project" value="UniProtKB-SubCell"/>
</dbReference>
<evidence type="ECO:0000259" key="7">
    <source>
        <dbReference type="Pfam" id="PF25944"/>
    </source>
</evidence>
<keyword evidence="3" id="KW-0175">Coiled coil</keyword>
<feature type="chain" id="PRO_5022936468" evidence="4">
    <location>
        <begin position="21"/>
        <end position="368"/>
    </location>
</feature>
<dbReference type="Proteomes" id="UP000318478">
    <property type="component" value="Unassembled WGS sequence"/>
</dbReference>
<dbReference type="Pfam" id="PF25967">
    <property type="entry name" value="RND-MFP_C"/>
    <property type="match status" value="1"/>
</dbReference>
<dbReference type="Pfam" id="PF25876">
    <property type="entry name" value="HH_MFP_RND"/>
    <property type="match status" value="1"/>
</dbReference>
<gene>
    <name evidence="9" type="primary">bepF_1</name>
    <name evidence="9" type="ORF">Pla123a_10260</name>
</gene>
<dbReference type="Pfam" id="PF25944">
    <property type="entry name" value="Beta-barrel_RND"/>
    <property type="match status" value="1"/>
</dbReference>
<evidence type="ECO:0000259" key="8">
    <source>
        <dbReference type="Pfam" id="PF25967"/>
    </source>
</evidence>
<evidence type="ECO:0000313" key="10">
    <source>
        <dbReference type="Proteomes" id="UP000318478"/>
    </source>
</evidence>
<feature type="domain" description="Multidrug resistance protein MdtA-like barrel-sandwich hybrid" evidence="6">
    <location>
        <begin position="64"/>
        <end position="184"/>
    </location>
</feature>
<evidence type="ECO:0000256" key="3">
    <source>
        <dbReference type="SAM" id="Coils"/>
    </source>
</evidence>
<dbReference type="InterPro" id="IPR058626">
    <property type="entry name" value="MdtA-like_b-barrel"/>
</dbReference>
<reference evidence="9 10" key="1">
    <citation type="submission" date="2019-02" db="EMBL/GenBank/DDBJ databases">
        <title>Deep-cultivation of Planctomycetes and their phenomic and genomic characterization uncovers novel biology.</title>
        <authorList>
            <person name="Wiegand S."/>
            <person name="Jogler M."/>
            <person name="Boedeker C."/>
            <person name="Pinto D."/>
            <person name="Vollmers J."/>
            <person name="Rivas-Marin E."/>
            <person name="Kohn T."/>
            <person name="Peeters S.H."/>
            <person name="Heuer A."/>
            <person name="Rast P."/>
            <person name="Oberbeckmann S."/>
            <person name="Bunk B."/>
            <person name="Jeske O."/>
            <person name="Meyerdierks A."/>
            <person name="Storesund J.E."/>
            <person name="Kallscheuer N."/>
            <person name="Luecker S."/>
            <person name="Lage O.M."/>
            <person name="Pohl T."/>
            <person name="Merkel B.J."/>
            <person name="Hornburger P."/>
            <person name="Mueller R.-W."/>
            <person name="Bruemmer F."/>
            <person name="Labrenz M."/>
            <person name="Spormann A.M."/>
            <person name="Op Den Camp H."/>
            <person name="Overmann J."/>
            <person name="Amann R."/>
            <person name="Jetten M.S.M."/>
            <person name="Mascher T."/>
            <person name="Medema M.H."/>
            <person name="Devos D.P."/>
            <person name="Kaster A.-K."/>
            <person name="Ovreas L."/>
            <person name="Rohde M."/>
            <person name="Galperin M.Y."/>
            <person name="Jogler C."/>
        </authorList>
    </citation>
    <scope>NUCLEOTIDE SEQUENCE [LARGE SCALE GENOMIC DNA]</scope>
    <source>
        <strain evidence="9 10">Pla123a</strain>
    </source>
</reference>
<feature type="domain" description="Multidrug resistance protein MdtA-like beta-barrel" evidence="7">
    <location>
        <begin position="194"/>
        <end position="275"/>
    </location>
</feature>
<dbReference type="OrthoDB" id="9816569at2"/>
<dbReference type="EMBL" id="SJPO01000002">
    <property type="protein sequence ID" value="TWT78236.1"/>
    <property type="molecule type" value="Genomic_DNA"/>
</dbReference>
<keyword evidence="4" id="KW-0732">Signal</keyword>
<dbReference type="InterPro" id="IPR006143">
    <property type="entry name" value="RND_pump_MFP"/>
</dbReference>
<evidence type="ECO:0000313" key="9">
    <source>
        <dbReference type="EMBL" id="TWT78236.1"/>
    </source>
</evidence>
<evidence type="ECO:0000259" key="5">
    <source>
        <dbReference type="Pfam" id="PF25876"/>
    </source>
</evidence>
<dbReference type="Gene3D" id="2.40.30.170">
    <property type="match status" value="1"/>
</dbReference>
<evidence type="ECO:0000256" key="4">
    <source>
        <dbReference type="SAM" id="SignalP"/>
    </source>
</evidence>
<proteinExistence type="inferred from homology"/>
<dbReference type="PANTHER" id="PTHR30158">
    <property type="entry name" value="ACRA/E-RELATED COMPONENT OF DRUG EFFLUX TRANSPORTER"/>
    <property type="match status" value="1"/>
</dbReference>
<keyword evidence="10" id="KW-1185">Reference proteome</keyword>
<dbReference type="RefSeq" id="WP_146584532.1">
    <property type="nucleotide sequence ID" value="NZ_SJPO01000002.1"/>
</dbReference>
<comment type="similarity">
    <text evidence="2">Belongs to the membrane fusion protein (MFP) (TC 8.A.1) family.</text>
</comment>
<evidence type="ECO:0000259" key="6">
    <source>
        <dbReference type="Pfam" id="PF25917"/>
    </source>
</evidence>
<evidence type="ECO:0000256" key="2">
    <source>
        <dbReference type="ARBA" id="ARBA00009477"/>
    </source>
</evidence>
<dbReference type="GO" id="GO:0005886">
    <property type="term" value="C:plasma membrane"/>
    <property type="evidence" value="ECO:0007669"/>
    <property type="project" value="TreeGrafter"/>
</dbReference>
<dbReference type="Gene3D" id="2.40.420.20">
    <property type="match status" value="1"/>
</dbReference>
<organism evidence="9 10">
    <name type="scientific">Posidoniimonas polymericola</name>
    <dbReference type="NCBI Taxonomy" id="2528002"/>
    <lineage>
        <taxon>Bacteria</taxon>
        <taxon>Pseudomonadati</taxon>
        <taxon>Planctomycetota</taxon>
        <taxon>Planctomycetia</taxon>
        <taxon>Pirellulales</taxon>
        <taxon>Lacipirellulaceae</taxon>
        <taxon>Posidoniimonas</taxon>
    </lineage>
</organism>
<name>A0A5C5YU05_9BACT</name>
<protein>
    <submittedName>
        <fullName evidence="9">Efflux pump periplasmic linker BepF</fullName>
    </submittedName>
</protein>
<dbReference type="InterPro" id="IPR058627">
    <property type="entry name" value="MdtA-like_C"/>
</dbReference>
<dbReference type="PANTHER" id="PTHR30158:SF23">
    <property type="entry name" value="MULTIDRUG RESISTANCE PROTEIN MEXA"/>
    <property type="match status" value="1"/>
</dbReference>
<feature type="coiled-coil region" evidence="3">
    <location>
        <begin position="135"/>
        <end position="162"/>
    </location>
</feature>
<dbReference type="InterPro" id="IPR058625">
    <property type="entry name" value="MdtA-like_BSH"/>
</dbReference>
<accession>A0A5C5YU05</accession>
<comment type="caution">
    <text evidence="9">The sequence shown here is derived from an EMBL/GenBank/DDBJ whole genome shotgun (WGS) entry which is preliminary data.</text>
</comment>
<dbReference type="GO" id="GO:0046677">
    <property type="term" value="P:response to antibiotic"/>
    <property type="evidence" value="ECO:0007669"/>
    <property type="project" value="TreeGrafter"/>
</dbReference>
<dbReference type="GO" id="GO:0022857">
    <property type="term" value="F:transmembrane transporter activity"/>
    <property type="evidence" value="ECO:0007669"/>
    <property type="project" value="InterPro"/>
</dbReference>
<feature type="domain" description="Multidrug resistance protein MdtA-like alpha-helical hairpin" evidence="5">
    <location>
        <begin position="100"/>
        <end position="154"/>
    </location>
</feature>
<feature type="signal peptide" evidence="4">
    <location>
        <begin position="1"/>
        <end position="20"/>
    </location>
</feature>
<dbReference type="Gene3D" id="1.10.287.470">
    <property type="entry name" value="Helix hairpin bin"/>
    <property type="match status" value="1"/>
</dbReference>
<dbReference type="SUPFAM" id="SSF111369">
    <property type="entry name" value="HlyD-like secretion proteins"/>
    <property type="match status" value="1"/>
</dbReference>
<sequence precursor="true">MKHYLYVAAALALGALPFSGCEELEAQHTEEEHEVHHTIVVTSPVVKEVTATTPYVCQIHSCRHIDIRALEGGYLEDIPVKEGQTVKKGDLMFKILGTIYQATLQSEIAEAKIAQIELTNSQKLFKQNMVSDQDVALAEAKLAKAQAQVDQAQAEYNFTSVTAPFDGIIDRLHEQQGSLIDEGAILTTLSDNSTMWVYFNVPEALYLEYQTQLTQGEQDLDLDLVLANGATFNQEGKIAAIEADFNPETGNIAFRADFPNPNRLLRHGQTGVVLIHRKLKGAVVIPQRATYEILDKRFIFLVDDDGKVHQHEIKVLHEMDDIYVIGGDISGDDKIVLEGVRQVRDGEEVEYEYVEPSEVLSHLKFEAE</sequence>
<comment type="subcellular location">
    <subcellularLocation>
        <location evidence="1">Cell envelope</location>
    </subcellularLocation>
</comment>
<dbReference type="Pfam" id="PF25917">
    <property type="entry name" value="BSH_RND"/>
    <property type="match status" value="1"/>
</dbReference>